<comment type="caution">
    <text evidence="2">The sequence shown here is derived from an EMBL/GenBank/DDBJ whole genome shotgun (WGS) entry which is preliminary data.</text>
</comment>
<feature type="compositionally biased region" description="Basic residues" evidence="1">
    <location>
        <begin position="77"/>
        <end position="88"/>
    </location>
</feature>
<dbReference type="Proteomes" id="UP000245956">
    <property type="component" value="Unassembled WGS sequence"/>
</dbReference>
<dbReference type="EMBL" id="LCWV01000008">
    <property type="protein sequence ID" value="PWI71000.1"/>
    <property type="molecule type" value="Genomic_DNA"/>
</dbReference>
<dbReference type="AlphaFoldDB" id="A0A2U3E920"/>
<evidence type="ECO:0000256" key="1">
    <source>
        <dbReference type="SAM" id="MobiDB-lite"/>
    </source>
</evidence>
<feature type="compositionally biased region" description="Basic and acidic residues" evidence="1">
    <location>
        <begin position="19"/>
        <end position="37"/>
    </location>
</feature>
<accession>A0A2U3E920</accession>
<feature type="region of interest" description="Disordered" evidence="1">
    <location>
        <begin position="1"/>
        <end position="57"/>
    </location>
</feature>
<proteinExistence type="predicted"/>
<evidence type="ECO:0000313" key="3">
    <source>
        <dbReference type="Proteomes" id="UP000245956"/>
    </source>
</evidence>
<reference evidence="2 3" key="1">
    <citation type="journal article" date="2016" name="Front. Microbiol.">
        <title>Genome and transcriptome sequences reveal the specific parasitism of the nematophagous Purpureocillium lilacinum 36-1.</title>
        <authorList>
            <person name="Xie J."/>
            <person name="Li S."/>
            <person name="Mo C."/>
            <person name="Xiao X."/>
            <person name="Peng D."/>
            <person name="Wang G."/>
            <person name="Xiao Y."/>
        </authorList>
    </citation>
    <scope>NUCLEOTIDE SEQUENCE [LARGE SCALE GENOMIC DNA]</scope>
    <source>
        <strain evidence="2 3">36-1</strain>
    </source>
</reference>
<protein>
    <submittedName>
        <fullName evidence="2">Uncharacterized protein</fullName>
    </submittedName>
</protein>
<feature type="region of interest" description="Disordered" evidence="1">
    <location>
        <begin position="74"/>
        <end position="104"/>
    </location>
</feature>
<name>A0A2U3E920_PURLI</name>
<sequence>MNASQRSDGADLCLTRTGVDSKRERAWAKRRLVERPSRRQGGSAMASVLSPDDESATPGITGCAACRGGITETGRSRSAHNHHQRHPGLAHCSQSRPPPSRLPLNARPAPSLTRVMPELESDLHGTAVGEADYCRAPRQVSLAPWNGEVHVEKNSAPERGSPSICRPATWSFASMICCRRCWGADATFGTGRTTAAAAAASIAFPGAGPLEVGETSVPRQPVPPRDFLTILPSATSGPSHVAGFQCIPSSSTRSTHALVASCHGVLLVPIGLSCRIYPTTNHTKLERQPASASS</sequence>
<evidence type="ECO:0000313" key="2">
    <source>
        <dbReference type="EMBL" id="PWI71000.1"/>
    </source>
</evidence>
<organism evidence="2 3">
    <name type="scientific">Purpureocillium lilacinum</name>
    <name type="common">Paecilomyces lilacinus</name>
    <dbReference type="NCBI Taxonomy" id="33203"/>
    <lineage>
        <taxon>Eukaryota</taxon>
        <taxon>Fungi</taxon>
        <taxon>Dikarya</taxon>
        <taxon>Ascomycota</taxon>
        <taxon>Pezizomycotina</taxon>
        <taxon>Sordariomycetes</taxon>
        <taxon>Hypocreomycetidae</taxon>
        <taxon>Hypocreales</taxon>
        <taxon>Ophiocordycipitaceae</taxon>
        <taxon>Purpureocillium</taxon>
    </lineage>
</organism>
<gene>
    <name evidence="2" type="ORF">PCL_12368</name>
</gene>